<evidence type="ECO:0000313" key="1">
    <source>
        <dbReference type="EMBL" id="KMU72526.1"/>
    </source>
</evidence>
<evidence type="ECO:0000313" key="2">
    <source>
        <dbReference type="Proteomes" id="UP000054559"/>
    </source>
</evidence>
<name>A0A0J8QJ86_COCIT</name>
<dbReference type="GO" id="GO:0004386">
    <property type="term" value="F:helicase activity"/>
    <property type="evidence" value="ECO:0007669"/>
    <property type="project" value="UniProtKB-KW"/>
</dbReference>
<sequence>MPSSPYKWGARATNSKSRAFTPGILQGWSCSGSPRWTSREQSYEPNVFSLEYANFYYCILSYRDLDAFRRIESDAIVRLVYA</sequence>
<keyword evidence="1" id="KW-0378">Hydrolase</keyword>
<reference evidence="2" key="1">
    <citation type="journal article" date="2010" name="Genome Res.">
        <title>Population genomic sequencing of Coccidioides fungi reveals recent hybridization and transposon control.</title>
        <authorList>
            <person name="Neafsey D.E."/>
            <person name="Barker B.M."/>
            <person name="Sharpton T.J."/>
            <person name="Stajich J.E."/>
            <person name="Park D.J."/>
            <person name="Whiston E."/>
            <person name="Hung C.-Y."/>
            <person name="McMahan C."/>
            <person name="White J."/>
            <person name="Sykes S."/>
            <person name="Heiman D."/>
            <person name="Young S."/>
            <person name="Zeng Q."/>
            <person name="Abouelleil A."/>
            <person name="Aftuck L."/>
            <person name="Bessette D."/>
            <person name="Brown A."/>
            <person name="FitzGerald M."/>
            <person name="Lui A."/>
            <person name="Macdonald J.P."/>
            <person name="Priest M."/>
            <person name="Orbach M.J."/>
            <person name="Galgiani J.N."/>
            <person name="Kirkland T.N."/>
            <person name="Cole G.T."/>
            <person name="Birren B.W."/>
            <person name="Henn M.R."/>
            <person name="Taylor J.W."/>
            <person name="Rounsley S.D."/>
        </authorList>
    </citation>
    <scope>NUCLEOTIDE SEQUENCE [LARGE SCALE GENOMIC DNA]</scope>
    <source>
        <strain evidence="2">RMSCC 3703</strain>
    </source>
</reference>
<dbReference type="Proteomes" id="UP000054559">
    <property type="component" value="Unassembled WGS sequence"/>
</dbReference>
<keyword evidence="1" id="KW-0347">Helicase</keyword>
<proteinExistence type="predicted"/>
<gene>
    <name evidence="1" type="ORF">CISG_09513</name>
</gene>
<keyword evidence="1" id="KW-0067">ATP-binding</keyword>
<protein>
    <submittedName>
        <fullName evidence="1">ATP-dependent RNA helicase dhh1</fullName>
    </submittedName>
</protein>
<keyword evidence="1" id="KW-0547">Nucleotide-binding</keyword>
<dbReference type="EMBL" id="DS268219">
    <property type="protein sequence ID" value="KMU72526.1"/>
    <property type="molecule type" value="Genomic_DNA"/>
</dbReference>
<dbReference type="AlphaFoldDB" id="A0A0J8QJ86"/>
<organism evidence="1 2">
    <name type="scientific">Coccidioides immitis RMSCC 3703</name>
    <dbReference type="NCBI Taxonomy" id="454286"/>
    <lineage>
        <taxon>Eukaryota</taxon>
        <taxon>Fungi</taxon>
        <taxon>Dikarya</taxon>
        <taxon>Ascomycota</taxon>
        <taxon>Pezizomycotina</taxon>
        <taxon>Eurotiomycetes</taxon>
        <taxon>Eurotiomycetidae</taxon>
        <taxon>Onygenales</taxon>
        <taxon>Onygenaceae</taxon>
        <taxon>Coccidioides</taxon>
    </lineage>
</organism>
<accession>A0A0J8QJ86</accession>